<accession>A0A1C0TRA0</accession>
<dbReference type="OrthoDB" id="9793905at2"/>
<dbReference type="InterPro" id="IPR012674">
    <property type="entry name" value="Calycin"/>
</dbReference>
<sequence>MLKGQLLRIVFVVWVGVSVIGCTGLPEGVQPVKSFDVQSYQGVWYEIARLDHRFERGMDSVTATYEVQPDGTVTVLNRGYVVEDGQWKQAEGVAKFVSDPTLGHLKVSFFGPFYGSYVVFKLDKENYEYAYVTSYNKDYLWLLSRTPKVSEAVLKDFQNTVKELGYSVDELIYMKHTAAMKL</sequence>
<dbReference type="Gene3D" id="2.40.128.20">
    <property type="match status" value="1"/>
</dbReference>
<keyword evidence="2 3" id="KW-0449">Lipoprotein</keyword>
<dbReference type="GO" id="GO:0009279">
    <property type="term" value="C:cell outer membrane"/>
    <property type="evidence" value="ECO:0007669"/>
    <property type="project" value="UniProtKB-SubCell"/>
</dbReference>
<dbReference type="PIRSF" id="PIRSF036893">
    <property type="entry name" value="Lipocalin_ApoD"/>
    <property type="match status" value="1"/>
</dbReference>
<feature type="lipid moiety-binding region" description="N-palmitoyl cysteine" evidence="3">
    <location>
        <position position="22"/>
    </location>
</feature>
<comment type="subunit">
    <text evidence="2">Homodimer.</text>
</comment>
<dbReference type="InterPro" id="IPR000566">
    <property type="entry name" value="Lipocln_cytosolic_FA-bd_dom"/>
</dbReference>
<evidence type="ECO:0000256" key="2">
    <source>
        <dbReference type="PIRNR" id="PIRNR036893"/>
    </source>
</evidence>
<keyword evidence="2" id="KW-0446">Lipid-binding</keyword>
<evidence type="ECO:0000259" key="4">
    <source>
        <dbReference type="Pfam" id="PF08212"/>
    </source>
</evidence>
<dbReference type="PANTHER" id="PTHR10612">
    <property type="entry name" value="APOLIPOPROTEIN D"/>
    <property type="match status" value="1"/>
</dbReference>
<dbReference type="CDD" id="cd19438">
    <property type="entry name" value="lipocalin_Blc-like"/>
    <property type="match status" value="1"/>
</dbReference>
<dbReference type="InterPro" id="IPR047202">
    <property type="entry name" value="Lipocalin_Blc-like_dom"/>
</dbReference>
<dbReference type="AlphaFoldDB" id="A0A1C0TRA0"/>
<dbReference type="GO" id="GO:0006950">
    <property type="term" value="P:response to stress"/>
    <property type="evidence" value="ECO:0007669"/>
    <property type="project" value="UniProtKB-ARBA"/>
</dbReference>
<evidence type="ECO:0000256" key="1">
    <source>
        <dbReference type="ARBA" id="ARBA00006889"/>
    </source>
</evidence>
<comment type="subcellular location">
    <subcellularLocation>
        <location evidence="2">Cell outer membrane</location>
    </subcellularLocation>
</comment>
<evidence type="ECO:0000313" key="6">
    <source>
        <dbReference type="Proteomes" id="UP000093366"/>
    </source>
</evidence>
<dbReference type="PROSITE" id="PS51257">
    <property type="entry name" value="PROKAR_LIPOPROTEIN"/>
    <property type="match status" value="1"/>
</dbReference>
<dbReference type="Pfam" id="PF08212">
    <property type="entry name" value="Lipocalin_2"/>
    <property type="match status" value="1"/>
</dbReference>
<dbReference type="Proteomes" id="UP000093366">
    <property type="component" value="Unassembled WGS sequence"/>
</dbReference>
<dbReference type="SUPFAM" id="SSF50814">
    <property type="entry name" value="Lipocalins"/>
    <property type="match status" value="1"/>
</dbReference>
<name>A0A1C0TRA0_9GAMM</name>
<reference evidence="6" key="1">
    <citation type="submission" date="2016-07" db="EMBL/GenBank/DDBJ databases">
        <authorList>
            <person name="Florea S."/>
            <person name="Webb J.S."/>
            <person name="Jaromczyk J."/>
            <person name="Schardl C.L."/>
        </authorList>
    </citation>
    <scope>NUCLEOTIDE SEQUENCE [LARGE SCALE GENOMIC DNA]</scope>
    <source>
        <strain evidence="6">IPB1</strain>
    </source>
</reference>
<comment type="function">
    <text evidence="2">Involved in the storage or transport of lipids necessary for membrane maintenance under stressful conditions. Displays a binding preference for lysophospholipids.</text>
</comment>
<proteinExistence type="inferred from homology"/>
<evidence type="ECO:0000256" key="3">
    <source>
        <dbReference type="PIRSR" id="PIRSR036893-52"/>
    </source>
</evidence>
<comment type="similarity">
    <text evidence="1 2">Belongs to the calycin superfamily. Lipocalin family.</text>
</comment>
<dbReference type="GO" id="GO:0008289">
    <property type="term" value="F:lipid binding"/>
    <property type="evidence" value="ECO:0007669"/>
    <property type="project" value="UniProtKB-UniRule"/>
</dbReference>
<protein>
    <recommendedName>
        <fullName evidence="2">Outer membrane lipoprotein Blc</fullName>
    </recommendedName>
</protein>
<dbReference type="PRINTS" id="PR01171">
    <property type="entry name" value="BCTLIPOCALIN"/>
</dbReference>
<feature type="lipid moiety-binding region" description="S-diacylglycerol cysteine" evidence="3">
    <location>
        <position position="22"/>
    </location>
</feature>
<keyword evidence="2" id="KW-0472">Membrane</keyword>
<dbReference type="EMBL" id="MAUJ01000003">
    <property type="protein sequence ID" value="OCQ21482.1"/>
    <property type="molecule type" value="Genomic_DNA"/>
</dbReference>
<dbReference type="InterPro" id="IPR002446">
    <property type="entry name" value="Lipocalin_bac"/>
</dbReference>
<feature type="domain" description="Lipocalin/cytosolic fatty-acid binding" evidence="4">
    <location>
        <begin position="35"/>
        <end position="175"/>
    </location>
</feature>
<gene>
    <name evidence="5" type="ORF">A7985_12820</name>
</gene>
<organism evidence="5 6">
    <name type="scientific">Pseudoalteromonas luteoviolacea</name>
    <dbReference type="NCBI Taxonomy" id="43657"/>
    <lineage>
        <taxon>Bacteria</taxon>
        <taxon>Pseudomonadati</taxon>
        <taxon>Pseudomonadota</taxon>
        <taxon>Gammaproteobacteria</taxon>
        <taxon>Alteromonadales</taxon>
        <taxon>Pseudoalteromonadaceae</taxon>
        <taxon>Pseudoalteromonas</taxon>
    </lineage>
</organism>
<dbReference type="InterPro" id="IPR022271">
    <property type="entry name" value="Lipocalin_ApoD"/>
</dbReference>
<keyword evidence="2" id="KW-0998">Cell outer membrane</keyword>
<comment type="caution">
    <text evidence="5">The sequence shown here is derived from an EMBL/GenBank/DDBJ whole genome shotgun (WGS) entry which is preliminary data.</text>
</comment>
<dbReference type="PANTHER" id="PTHR10612:SF34">
    <property type="entry name" value="APOLIPOPROTEIN D"/>
    <property type="match status" value="1"/>
</dbReference>
<keyword evidence="3" id="KW-0564">Palmitate</keyword>
<evidence type="ECO:0000313" key="5">
    <source>
        <dbReference type="EMBL" id="OCQ21482.1"/>
    </source>
</evidence>
<dbReference type="RefSeq" id="WP_065790847.1">
    <property type="nucleotide sequence ID" value="NZ_MAUJ01000003.1"/>
</dbReference>